<comment type="subcellular location">
    <subcellularLocation>
        <location evidence="1">Membrane</location>
        <topology evidence="1">Multi-pass membrane protein</topology>
    </subcellularLocation>
</comment>
<dbReference type="SUPFAM" id="SSF48403">
    <property type="entry name" value="Ankyrin repeat"/>
    <property type="match status" value="2"/>
</dbReference>
<dbReference type="PANTHER" id="PTHR24186">
    <property type="entry name" value="PROTEIN PHOSPHATASE 1 REGULATORY SUBUNIT"/>
    <property type="match status" value="1"/>
</dbReference>
<feature type="transmembrane region" description="Helical" evidence="8">
    <location>
        <begin position="594"/>
        <end position="610"/>
    </location>
</feature>
<dbReference type="GO" id="GO:0016020">
    <property type="term" value="C:membrane"/>
    <property type="evidence" value="ECO:0007669"/>
    <property type="project" value="UniProtKB-SubCell"/>
</dbReference>
<proteinExistence type="predicted"/>
<feature type="domain" description="PGG" evidence="9">
    <location>
        <begin position="442"/>
        <end position="553"/>
    </location>
</feature>
<evidence type="ECO:0000313" key="11">
    <source>
        <dbReference type="Proteomes" id="UP001634007"/>
    </source>
</evidence>
<dbReference type="Proteomes" id="UP001634007">
    <property type="component" value="Unassembled WGS sequence"/>
</dbReference>
<accession>A0ABD3IJ79</accession>
<dbReference type="PROSITE" id="PS50088">
    <property type="entry name" value="ANK_REPEAT"/>
    <property type="match status" value="1"/>
</dbReference>
<evidence type="ECO:0000256" key="7">
    <source>
        <dbReference type="PROSITE-ProRule" id="PRU00023"/>
    </source>
</evidence>
<feature type="transmembrane region" description="Helical" evidence="8">
    <location>
        <begin position="564"/>
        <end position="582"/>
    </location>
</feature>
<dbReference type="InterPro" id="IPR036770">
    <property type="entry name" value="Ankyrin_rpt-contain_sf"/>
</dbReference>
<keyword evidence="11" id="KW-1185">Reference proteome</keyword>
<evidence type="ECO:0000256" key="1">
    <source>
        <dbReference type="ARBA" id="ARBA00004141"/>
    </source>
</evidence>
<dbReference type="Pfam" id="PF12796">
    <property type="entry name" value="Ank_2"/>
    <property type="match status" value="2"/>
</dbReference>
<keyword evidence="3" id="KW-0677">Repeat</keyword>
<protein>
    <recommendedName>
        <fullName evidence="9">PGG domain-containing protein</fullName>
    </recommendedName>
</protein>
<feature type="transmembrane region" description="Helical" evidence="8">
    <location>
        <begin position="491"/>
        <end position="517"/>
    </location>
</feature>
<reference evidence="10 11" key="1">
    <citation type="submission" date="2024-11" db="EMBL/GenBank/DDBJ databases">
        <title>Chromosome-level genome assembly of Eucalyptus globulus Labill. provides insights into its genome evolution.</title>
        <authorList>
            <person name="Li X."/>
        </authorList>
    </citation>
    <scope>NUCLEOTIDE SEQUENCE [LARGE SCALE GENOMIC DNA]</scope>
    <source>
        <strain evidence="10">CL2024</strain>
        <tissue evidence="10">Fresh tender leaves</tissue>
    </source>
</reference>
<dbReference type="EMBL" id="JBJKBG010000011">
    <property type="protein sequence ID" value="KAL3714653.1"/>
    <property type="molecule type" value="Genomic_DNA"/>
</dbReference>
<evidence type="ECO:0000256" key="2">
    <source>
        <dbReference type="ARBA" id="ARBA00022692"/>
    </source>
</evidence>
<evidence type="ECO:0000256" key="6">
    <source>
        <dbReference type="ARBA" id="ARBA00023136"/>
    </source>
</evidence>
<dbReference type="PROSITE" id="PS50297">
    <property type="entry name" value="ANK_REP_REGION"/>
    <property type="match status" value="1"/>
</dbReference>
<dbReference type="AlphaFoldDB" id="A0ABD3IJ79"/>
<dbReference type="PANTHER" id="PTHR24186:SF50">
    <property type="entry name" value="ANKYRIN REPEAT-CONTAINING PROTEIN ITN1-LIKE ISOFORM X1"/>
    <property type="match status" value="1"/>
</dbReference>
<feature type="repeat" description="ANK" evidence="7">
    <location>
        <begin position="316"/>
        <end position="348"/>
    </location>
</feature>
<keyword evidence="6 8" id="KW-0472">Membrane</keyword>
<feature type="transmembrane region" description="Helical" evidence="8">
    <location>
        <begin position="538"/>
        <end position="558"/>
    </location>
</feature>
<sequence>MDVEIPIEIWSQRQRINNALAALRNAGRQDPAELYKTALSLIRIITSSNVEELISEMERVANQTDLSAIFNFLEPLDDSLLHAAAYFDKDSILRFLLYYVPDRLLAAQNRAGNTPLIVAIMNKSSRTAAMLIRRINDLPVEDKNQILRMTDKVGNNALHMAVRRRLVDVVRHLLHEDMELVYQKNADQKSPLYLALESEEPKILEVLLSLPLEPSRIQGLPPIHGAIMHNRYDIATRILEKDVKLFAMTDFRGKNVFHLAAYMNRPRVFELLIPNIEYLGRQWDMNGEEPIHIASKRGYVDIIEKLSQITRWRSKQGQTVLHIAAKYGRTSLVRYLLRHPKLKDLINEADDDGNTALHMAAMHSQPATLIPLILDKRIKPFLLNHQPSTALDIALALVKREYTLRKQLAVMVLASTCGKSATGNEVFPMIDPDKKKPNTDDVENLIGNRSVVATLVATVTFAAGFAVPGGFNSTDTASKDDRGMATMLDKRMFQAFTICNTIAMFCSMIAVVTLVWAQPNDIHTAIVAYRRSMLPLKIALPAMSAAFLTGITLSVGKLPWLANTIFYFGLVCLLIISVAKLLEDPPLIWSRRRPISIMVSWLVLAYIYLWDVETDVSDDTEEDRMVFWTSARGLPDDDSK</sequence>
<keyword evidence="5 7" id="KW-0040">ANK repeat</keyword>
<dbReference type="InterPro" id="IPR002110">
    <property type="entry name" value="Ankyrin_rpt"/>
</dbReference>
<evidence type="ECO:0000313" key="10">
    <source>
        <dbReference type="EMBL" id="KAL3714653.1"/>
    </source>
</evidence>
<evidence type="ECO:0000256" key="8">
    <source>
        <dbReference type="SAM" id="Phobius"/>
    </source>
</evidence>
<dbReference type="SMART" id="SM00248">
    <property type="entry name" value="ANK"/>
    <property type="match status" value="9"/>
</dbReference>
<comment type="caution">
    <text evidence="10">The sequence shown here is derived from an EMBL/GenBank/DDBJ whole genome shotgun (WGS) entry which is preliminary data.</text>
</comment>
<keyword evidence="4 8" id="KW-1133">Transmembrane helix</keyword>
<gene>
    <name evidence="10" type="ORF">ACJRO7_006542</name>
</gene>
<evidence type="ECO:0000259" key="9">
    <source>
        <dbReference type="Pfam" id="PF13962"/>
    </source>
</evidence>
<evidence type="ECO:0000256" key="4">
    <source>
        <dbReference type="ARBA" id="ARBA00022989"/>
    </source>
</evidence>
<evidence type="ECO:0000256" key="3">
    <source>
        <dbReference type="ARBA" id="ARBA00022737"/>
    </source>
</evidence>
<keyword evidence="2 8" id="KW-0812">Transmembrane</keyword>
<organism evidence="10 11">
    <name type="scientific">Eucalyptus globulus</name>
    <name type="common">Tasmanian blue gum</name>
    <dbReference type="NCBI Taxonomy" id="34317"/>
    <lineage>
        <taxon>Eukaryota</taxon>
        <taxon>Viridiplantae</taxon>
        <taxon>Streptophyta</taxon>
        <taxon>Embryophyta</taxon>
        <taxon>Tracheophyta</taxon>
        <taxon>Spermatophyta</taxon>
        <taxon>Magnoliopsida</taxon>
        <taxon>eudicotyledons</taxon>
        <taxon>Gunneridae</taxon>
        <taxon>Pentapetalae</taxon>
        <taxon>rosids</taxon>
        <taxon>malvids</taxon>
        <taxon>Myrtales</taxon>
        <taxon>Myrtaceae</taxon>
        <taxon>Myrtoideae</taxon>
        <taxon>Eucalypteae</taxon>
        <taxon>Eucalyptus</taxon>
    </lineage>
</organism>
<evidence type="ECO:0000256" key="5">
    <source>
        <dbReference type="ARBA" id="ARBA00023043"/>
    </source>
</evidence>
<dbReference type="InterPro" id="IPR026961">
    <property type="entry name" value="PGG_dom"/>
</dbReference>
<dbReference type="Gene3D" id="1.25.40.20">
    <property type="entry name" value="Ankyrin repeat-containing domain"/>
    <property type="match status" value="3"/>
</dbReference>
<dbReference type="Pfam" id="PF13962">
    <property type="entry name" value="PGG"/>
    <property type="match status" value="1"/>
</dbReference>
<name>A0ABD3IJ79_EUCGL</name>